<keyword evidence="2" id="KW-1185">Reference proteome</keyword>
<comment type="caution">
    <text evidence="1">The sequence shown here is derived from an EMBL/GenBank/DDBJ whole genome shotgun (WGS) entry which is preliminary data.</text>
</comment>
<dbReference type="Proteomes" id="UP000306319">
    <property type="component" value="Unassembled WGS sequence"/>
</dbReference>
<evidence type="ECO:0000313" key="2">
    <source>
        <dbReference type="Proteomes" id="UP000306319"/>
    </source>
</evidence>
<organism evidence="1 2">
    <name type="scientific">Lepagella muris</name>
    <dbReference type="NCBI Taxonomy" id="3032870"/>
    <lineage>
        <taxon>Bacteria</taxon>
        <taxon>Pseudomonadati</taxon>
        <taxon>Bacteroidota</taxon>
        <taxon>Bacteroidia</taxon>
        <taxon>Bacteroidales</taxon>
        <taxon>Muribaculaceae</taxon>
        <taxon>Lepagella</taxon>
    </lineage>
</organism>
<dbReference type="EMBL" id="SRYB01000004">
    <property type="protein sequence ID" value="TGY80064.1"/>
    <property type="molecule type" value="Genomic_DNA"/>
</dbReference>
<proteinExistence type="predicted"/>
<sequence length="142" mass="15733">MKLRPVIISILTIPLCGCSSHHKVAGWYPIASDTENTIIGESLVTIKDFEKVVLTTDTFTIDGKTVCQTLIQGKIKADRINDFADATEMMIGQRLGFVFNDSVIMAPQVNARIESGSFQIISPDTTLLRNIYNSINQEIKNN</sequence>
<name>A0AC61RLJ1_9BACT</name>
<evidence type="ECO:0000313" key="1">
    <source>
        <dbReference type="EMBL" id="TGY80064.1"/>
    </source>
</evidence>
<accession>A0AC61RLJ1</accession>
<gene>
    <name evidence="1" type="ORF">E5331_04570</name>
</gene>
<protein>
    <submittedName>
        <fullName evidence="1">Uncharacterized protein</fullName>
    </submittedName>
</protein>
<reference evidence="1" key="1">
    <citation type="submission" date="2019-04" db="EMBL/GenBank/DDBJ databases">
        <title>Microbes associate with the intestines of laboratory mice.</title>
        <authorList>
            <person name="Navarre W."/>
            <person name="Wong E."/>
            <person name="Huang K."/>
            <person name="Tropini C."/>
            <person name="Ng K."/>
            <person name="Yu B."/>
        </authorList>
    </citation>
    <scope>NUCLEOTIDE SEQUENCE</scope>
    <source>
        <strain evidence="1">NM04_E33</strain>
    </source>
</reference>